<dbReference type="GO" id="GO:0006352">
    <property type="term" value="P:DNA-templated transcription initiation"/>
    <property type="evidence" value="ECO:0007669"/>
    <property type="project" value="InterPro"/>
</dbReference>
<dbReference type="SUPFAM" id="SSF88659">
    <property type="entry name" value="Sigma3 and sigma4 domains of RNA polymerase sigma factors"/>
    <property type="match status" value="1"/>
</dbReference>
<dbReference type="RefSeq" id="WP_419190950.1">
    <property type="nucleotide sequence ID" value="NZ_CP036434.1"/>
</dbReference>
<evidence type="ECO:0000259" key="9">
    <source>
        <dbReference type="Pfam" id="PF08281"/>
    </source>
</evidence>
<keyword evidence="2" id="KW-0805">Transcription regulation</keyword>
<dbReference type="SUPFAM" id="SSF49464">
    <property type="entry name" value="Carboxypeptidase regulatory domain-like"/>
    <property type="match status" value="1"/>
</dbReference>
<dbReference type="SUPFAM" id="SSF117074">
    <property type="entry name" value="Hypothetical protein PA1324"/>
    <property type="match status" value="1"/>
</dbReference>
<feature type="region of interest" description="Disordered" evidence="6">
    <location>
        <begin position="232"/>
        <end position="278"/>
    </location>
</feature>
<gene>
    <name evidence="10" type="primary">sigE_3</name>
    <name evidence="10" type="ORF">Poly30_09450</name>
</gene>
<dbReference type="GO" id="GO:0016987">
    <property type="term" value="F:sigma factor activity"/>
    <property type="evidence" value="ECO:0007669"/>
    <property type="project" value="UniProtKB-KW"/>
</dbReference>
<dbReference type="Proteomes" id="UP000320390">
    <property type="component" value="Chromosome"/>
</dbReference>
<evidence type="ECO:0000256" key="5">
    <source>
        <dbReference type="ARBA" id="ARBA00023163"/>
    </source>
</evidence>
<keyword evidence="3" id="KW-0731">Sigma factor</keyword>
<organism evidence="10 11">
    <name type="scientific">Saltatorellus ferox</name>
    <dbReference type="NCBI Taxonomy" id="2528018"/>
    <lineage>
        <taxon>Bacteria</taxon>
        <taxon>Pseudomonadati</taxon>
        <taxon>Planctomycetota</taxon>
        <taxon>Planctomycetia</taxon>
        <taxon>Planctomycetia incertae sedis</taxon>
        <taxon>Saltatorellus</taxon>
    </lineage>
</organism>
<feature type="domain" description="RNA polymerase sigma-70 region 2" evidence="8">
    <location>
        <begin position="20"/>
        <end position="80"/>
    </location>
</feature>
<dbReference type="NCBIfam" id="TIGR02937">
    <property type="entry name" value="sigma70-ECF"/>
    <property type="match status" value="1"/>
</dbReference>
<dbReference type="Pfam" id="PF08281">
    <property type="entry name" value="Sigma70_r4_2"/>
    <property type="match status" value="1"/>
</dbReference>
<dbReference type="CDD" id="cd06171">
    <property type="entry name" value="Sigma70_r4"/>
    <property type="match status" value="1"/>
</dbReference>
<dbReference type="EMBL" id="CP036434">
    <property type="protein sequence ID" value="QDV05448.1"/>
    <property type="molecule type" value="Genomic_DNA"/>
</dbReference>
<evidence type="ECO:0000256" key="6">
    <source>
        <dbReference type="SAM" id="MobiDB-lite"/>
    </source>
</evidence>
<keyword evidence="11" id="KW-1185">Reference proteome</keyword>
<protein>
    <submittedName>
        <fullName evidence="10">ECF RNA polymerase sigma factor SigE</fullName>
    </submittedName>
</protein>
<dbReference type="GO" id="GO:0003677">
    <property type="term" value="F:DNA binding"/>
    <property type="evidence" value="ECO:0007669"/>
    <property type="project" value="UniProtKB-KW"/>
</dbReference>
<evidence type="ECO:0000256" key="1">
    <source>
        <dbReference type="ARBA" id="ARBA00010641"/>
    </source>
</evidence>
<evidence type="ECO:0000313" key="11">
    <source>
        <dbReference type="Proteomes" id="UP000320390"/>
    </source>
</evidence>
<dbReference type="Gene3D" id="1.10.1740.10">
    <property type="match status" value="1"/>
</dbReference>
<keyword evidence="7" id="KW-1133">Transmembrane helix</keyword>
<comment type="similarity">
    <text evidence="1">Belongs to the sigma-70 factor family. ECF subfamily.</text>
</comment>
<name>A0A518EMX4_9BACT</name>
<dbReference type="InterPro" id="IPR008969">
    <property type="entry name" value="CarboxyPept-like_regulatory"/>
</dbReference>
<dbReference type="InterPro" id="IPR014284">
    <property type="entry name" value="RNA_pol_sigma-70_dom"/>
</dbReference>
<evidence type="ECO:0000256" key="3">
    <source>
        <dbReference type="ARBA" id="ARBA00023082"/>
    </source>
</evidence>
<dbReference type="InterPro" id="IPR036388">
    <property type="entry name" value="WH-like_DNA-bd_sf"/>
</dbReference>
<feature type="domain" description="RNA polymerase sigma factor 70 region 4 type 2" evidence="9">
    <location>
        <begin position="109"/>
        <end position="158"/>
    </location>
</feature>
<dbReference type="PANTHER" id="PTHR43133">
    <property type="entry name" value="RNA POLYMERASE ECF-TYPE SIGMA FACTO"/>
    <property type="match status" value="1"/>
</dbReference>
<accession>A0A518EMX4</accession>
<dbReference type="AlphaFoldDB" id="A0A518EMX4"/>
<keyword evidence="4" id="KW-0238">DNA-binding</keyword>
<dbReference type="InterPro" id="IPR007627">
    <property type="entry name" value="RNA_pol_sigma70_r2"/>
</dbReference>
<dbReference type="Pfam" id="PF04542">
    <property type="entry name" value="Sigma70_r2"/>
    <property type="match status" value="1"/>
</dbReference>
<dbReference type="InterPro" id="IPR013325">
    <property type="entry name" value="RNA_pol_sigma_r2"/>
</dbReference>
<evidence type="ECO:0000256" key="2">
    <source>
        <dbReference type="ARBA" id="ARBA00023015"/>
    </source>
</evidence>
<sequence length="926" mass="98657">MTASNIPIDASQIARLLEESRWLNGLARKLVQDPGTAEDLAQETLLAALDAPSQPEPASTRGWLATILRRKVASEMRGRRHRGWREEAAARLEALPDAHEVAEILESERLLRDALSELGEPYRRALTLRYREGLTAAEIARRDDEPGGTVRSRIHAGLGLLRQKLEARDREWRLALAPLVRLPEGPAAAAASGAVTSSASLGGFVAAAAVLAALAVPAAIWAFRDAEPREPDRPFLELAGSSDESPPDIAAVPPISEPRPGSRVAAATPALPPSDATPEGEVALEPGTVQLVVVDEAGQPIAGAHAQRWDNDVTPRYSEDSDANGRLSIQLPKQRSRTQHQAVAIVAPGRASARLELTFEAGTTTQVDDVVLLAGATLHGSVHDALGAGKSYGVVFVTPLPAEFLEQIEAGASLKSLGEFSEQIEFLGTFQGSDRFSGEYWLRDLPAGVRGQVLALNDDGAGQIGWSEILETRSGETLDLDPIQIRTIEEPPPLRTVAGTAGTASSPIPEVQAQRRVSSGKQLVESDPFLPGEDGSSATVELTSSIAYRGTLRRAGAPVASAKLIVRHFTPEGLYSLTGELRTRAMPGPAIATTMTDSDGSFRFDPLPQDSYVLGVEIQGAGVAAYPLDGSPVLDLELPATGSVEGRVIALHGELRSGVVTISHELGMRRTTSFRKDGTFEFRDLCAGHWFVGATHFTYGSEWLGDGDISFEPGAIPYSTTRGRANFPSRPGQGVQITDGATASVQLGVQDEPEVRVTGAVLMNGKRPPERLVTFFRGHWPGGTQAVLARQVRLGRDGGFATRLPAAGAWKMECEVIRYEYSLTAELALEPNVREPEPFHLDFATGTLVLRGDPGDGPVRVVVDGQRTTRSLLTTTRFLAPTESGLEVPETLAGEVKVFRLSGSANAAPIASGVLSAGGRLELDLP</sequence>
<evidence type="ECO:0000259" key="8">
    <source>
        <dbReference type="Pfam" id="PF04542"/>
    </source>
</evidence>
<dbReference type="Gene3D" id="1.10.10.10">
    <property type="entry name" value="Winged helix-like DNA-binding domain superfamily/Winged helix DNA-binding domain"/>
    <property type="match status" value="1"/>
</dbReference>
<keyword evidence="7" id="KW-0812">Transmembrane</keyword>
<dbReference type="PANTHER" id="PTHR43133:SF52">
    <property type="entry name" value="ECF RNA POLYMERASE SIGMA FACTOR SIGL"/>
    <property type="match status" value="1"/>
</dbReference>
<dbReference type="InterPro" id="IPR013324">
    <property type="entry name" value="RNA_pol_sigma_r3/r4-like"/>
</dbReference>
<evidence type="ECO:0000256" key="7">
    <source>
        <dbReference type="SAM" id="Phobius"/>
    </source>
</evidence>
<dbReference type="SUPFAM" id="SSF88946">
    <property type="entry name" value="Sigma2 domain of RNA polymerase sigma factors"/>
    <property type="match status" value="1"/>
</dbReference>
<feature type="transmembrane region" description="Helical" evidence="7">
    <location>
        <begin position="201"/>
        <end position="223"/>
    </location>
</feature>
<proteinExistence type="inferred from homology"/>
<feature type="region of interest" description="Disordered" evidence="6">
    <location>
        <begin position="494"/>
        <end position="518"/>
    </location>
</feature>
<keyword evidence="7" id="KW-0472">Membrane</keyword>
<evidence type="ECO:0000256" key="4">
    <source>
        <dbReference type="ARBA" id="ARBA00023125"/>
    </source>
</evidence>
<dbReference type="InterPro" id="IPR013249">
    <property type="entry name" value="RNA_pol_sigma70_r4_t2"/>
</dbReference>
<reference evidence="10 11" key="1">
    <citation type="submission" date="2019-02" db="EMBL/GenBank/DDBJ databases">
        <title>Deep-cultivation of Planctomycetes and their phenomic and genomic characterization uncovers novel biology.</title>
        <authorList>
            <person name="Wiegand S."/>
            <person name="Jogler M."/>
            <person name="Boedeker C."/>
            <person name="Pinto D."/>
            <person name="Vollmers J."/>
            <person name="Rivas-Marin E."/>
            <person name="Kohn T."/>
            <person name="Peeters S.H."/>
            <person name="Heuer A."/>
            <person name="Rast P."/>
            <person name="Oberbeckmann S."/>
            <person name="Bunk B."/>
            <person name="Jeske O."/>
            <person name="Meyerdierks A."/>
            <person name="Storesund J.E."/>
            <person name="Kallscheuer N."/>
            <person name="Luecker S."/>
            <person name="Lage O.M."/>
            <person name="Pohl T."/>
            <person name="Merkel B.J."/>
            <person name="Hornburger P."/>
            <person name="Mueller R.-W."/>
            <person name="Bruemmer F."/>
            <person name="Labrenz M."/>
            <person name="Spormann A.M."/>
            <person name="Op den Camp H."/>
            <person name="Overmann J."/>
            <person name="Amann R."/>
            <person name="Jetten M.S.M."/>
            <person name="Mascher T."/>
            <person name="Medema M.H."/>
            <person name="Devos D.P."/>
            <person name="Kaster A.-K."/>
            <person name="Ovreas L."/>
            <person name="Rohde M."/>
            <person name="Galperin M.Y."/>
            <person name="Jogler C."/>
        </authorList>
    </citation>
    <scope>NUCLEOTIDE SEQUENCE [LARGE SCALE GENOMIC DNA]</scope>
    <source>
        <strain evidence="10 11">Poly30</strain>
    </source>
</reference>
<keyword evidence="5" id="KW-0804">Transcription</keyword>
<dbReference type="InterPro" id="IPR039425">
    <property type="entry name" value="RNA_pol_sigma-70-like"/>
</dbReference>
<evidence type="ECO:0000313" key="10">
    <source>
        <dbReference type="EMBL" id="QDV05448.1"/>
    </source>
</evidence>